<name>A0A061APM7_RHOTO</name>
<evidence type="ECO:0000313" key="2">
    <source>
        <dbReference type="EMBL" id="CDR36687.1"/>
    </source>
</evidence>
<organism evidence="2">
    <name type="scientific">Rhodotorula toruloides</name>
    <name type="common">Yeast</name>
    <name type="synonym">Rhodosporidium toruloides</name>
    <dbReference type="NCBI Taxonomy" id="5286"/>
    <lineage>
        <taxon>Eukaryota</taxon>
        <taxon>Fungi</taxon>
        <taxon>Dikarya</taxon>
        <taxon>Basidiomycota</taxon>
        <taxon>Pucciniomycotina</taxon>
        <taxon>Microbotryomycetes</taxon>
        <taxon>Sporidiobolales</taxon>
        <taxon>Sporidiobolaceae</taxon>
        <taxon>Rhodotorula</taxon>
    </lineage>
</organism>
<gene>
    <name evidence="2" type="ORF">RHTO0S_02e05578g</name>
</gene>
<dbReference type="SUPFAM" id="SSF48371">
    <property type="entry name" value="ARM repeat"/>
    <property type="match status" value="1"/>
</dbReference>
<evidence type="ECO:0000256" key="1">
    <source>
        <dbReference type="SAM" id="MobiDB-lite"/>
    </source>
</evidence>
<feature type="compositionally biased region" description="Gly residues" evidence="1">
    <location>
        <begin position="234"/>
        <end position="249"/>
    </location>
</feature>
<feature type="region of interest" description="Disordered" evidence="1">
    <location>
        <begin position="234"/>
        <end position="255"/>
    </location>
</feature>
<feature type="compositionally biased region" description="Pro residues" evidence="1">
    <location>
        <begin position="160"/>
        <end position="179"/>
    </location>
</feature>
<dbReference type="InterPro" id="IPR016024">
    <property type="entry name" value="ARM-type_fold"/>
</dbReference>
<sequence>MSSISGGHVLGGLKLDKLVTPERLEKHRVPERLAAEQPATSALAPLLDEAPKEGSWRRLGAILEESCKETDEGIAVHSAGQEIDGSSGDARKEEIQTGEKSLRKLKIKKKAPGGPPPPPPPPPPAWHDAGPSSSSTVTLPHQASRARPSTTAPSVTPFGQPQPPFAQFPCPGPPQPQPTPYGYTPAPLASFGGTQPYFSTFAPPPFQNNQHGANQVPLGIGRSGQGGGWLQAGGRGGQGTWQGAPGGSAGPSMPTGARSVQTFDSAYIDSILNNEIDYEEMSSFIKSASTTDAEGIAQVVAPKALELATHGPGFFLLLDLFDKNSKKIDESLALALGGHCVDLLKSERGERSVRHLLRSRNLSSKIAASLRRELFEELDTLAESFEANKLLRLAIHRAERQELFDVFERIANFFKGSAMSDVLKHEDFAELLNASFDRLLELDKDEGTENGGRTDTVRALATSILSASETWKDNGPALHLVKHVIQTSTVEQLHVVTKFFDGRIRTYACTSSPRKHALEAHILCCSADDVEMMIEEVLETTEDRREKLRVMLEDENDVWVVRAFLVAGSHRNGPNYQQLVERTRYLLPRVQTTSLAEKRLRAWA</sequence>
<accession>A0A061APM7</accession>
<dbReference type="EMBL" id="LK052937">
    <property type="protein sequence ID" value="CDR36687.1"/>
    <property type="molecule type" value="Genomic_DNA"/>
</dbReference>
<feature type="compositionally biased region" description="Polar residues" evidence="1">
    <location>
        <begin position="131"/>
        <end position="154"/>
    </location>
</feature>
<proteinExistence type="predicted"/>
<dbReference type="SUPFAM" id="SSF101447">
    <property type="entry name" value="Formin homology 2 domain (FH2 domain)"/>
    <property type="match status" value="1"/>
</dbReference>
<dbReference type="Gene3D" id="1.25.10.10">
    <property type="entry name" value="Leucine-rich Repeat Variant"/>
    <property type="match status" value="1"/>
</dbReference>
<feature type="region of interest" description="Disordered" evidence="1">
    <location>
        <begin position="78"/>
        <end position="214"/>
    </location>
</feature>
<dbReference type="InterPro" id="IPR011989">
    <property type="entry name" value="ARM-like"/>
</dbReference>
<feature type="region of interest" description="Disordered" evidence="1">
    <location>
        <begin position="29"/>
        <end position="53"/>
    </location>
</feature>
<protein>
    <submittedName>
        <fullName evidence="2">RHTO0S02e05578g1_1</fullName>
    </submittedName>
</protein>
<feature type="compositionally biased region" description="Pro residues" evidence="1">
    <location>
        <begin position="113"/>
        <end position="125"/>
    </location>
</feature>
<feature type="compositionally biased region" description="Basic and acidic residues" evidence="1">
    <location>
        <begin position="89"/>
        <end position="102"/>
    </location>
</feature>
<reference evidence="2" key="1">
    <citation type="journal article" date="2014" name="Genome Announc.">
        <title>Draft genome sequence of Rhodosporidium toruloides CECT1137, an oleaginous yeast of biotechnological interest.</title>
        <authorList>
            <person name="Morin N."/>
            <person name="Calcas X."/>
            <person name="Devillers H."/>
            <person name="Durrens P."/>
            <person name="Sherman D.J."/>
            <person name="Nicaud J.-M."/>
            <person name="Neuveglise C."/>
        </authorList>
    </citation>
    <scope>NUCLEOTIDE SEQUENCE</scope>
    <source>
        <strain evidence="2">CECT1137</strain>
    </source>
</reference>
<dbReference type="AlphaFoldDB" id="A0A061APM7"/>
<dbReference type="OrthoDB" id="2523362at2759"/>